<evidence type="ECO:0000256" key="5">
    <source>
        <dbReference type="ARBA" id="ARBA00023136"/>
    </source>
</evidence>
<name>A0A6J0GRB3_9PASS</name>
<evidence type="ECO:0000256" key="6">
    <source>
        <dbReference type="ARBA" id="ARBA00034721"/>
    </source>
</evidence>
<evidence type="ECO:0000256" key="7">
    <source>
        <dbReference type="PROSITE-ProRule" id="PRU00581"/>
    </source>
</evidence>
<keyword evidence="5 7" id="KW-0472">Membrane</keyword>
<gene>
    <name evidence="12" type="primary">LOC108494344</name>
</gene>
<feature type="transmembrane region" description="Helical" evidence="9">
    <location>
        <begin position="167"/>
        <end position="185"/>
    </location>
</feature>
<keyword evidence="4 9" id="KW-1133">Transmembrane helix</keyword>
<feature type="transmembrane region" description="Helical" evidence="9">
    <location>
        <begin position="299"/>
        <end position="326"/>
    </location>
</feature>
<feature type="transmembrane region" description="Helical" evidence="9">
    <location>
        <begin position="338"/>
        <end position="358"/>
    </location>
</feature>
<proteinExistence type="inferred from homology"/>
<dbReference type="InterPro" id="IPR047123">
    <property type="entry name" value="MYADM-like"/>
</dbReference>
<dbReference type="Pfam" id="PF01284">
    <property type="entry name" value="MARVEL"/>
    <property type="match status" value="2"/>
</dbReference>
<sequence>MKGPFVPPAVGRAGARCQDSGTGCFLPAPAPPWGSASPPAPTPFARPRVNDPPAGVAASPQQPPGRPCVVLVAAAGGPQHKWLGGAGSSLPCAPPLSPSTQIRAAAGSSGSGACGVAGSAGGTMARVNLLALTSWVGIVRLCAVVLSCLTFSLVASTGNFGGPFGTWCMFTWCFCFIVTLLVLLLELLELYPMLPLSWDDFTSAFSMLAVLMVFTTSVVFPATFISSPCSSNKCARQAVATTTSFLCFLAYAVEVGLTRAKPGDISSFLSTVPGLLKVFEAYVACLIFSLLDEYNKEPGLMWCVAVYSICFIFTLLIIIFTIGRCLAYIPCPLDKVLVGYNFLALLMYITATVLWPLYSFKGKGRPSDCGRGCPWDKHLGVTFLTIFNLIAYLVDLVYSSRMVFIRTPS</sequence>
<dbReference type="PANTHER" id="PTHR17068">
    <property type="entry name" value="MYELOID-ASSOCIATED DIFFERENTIATION MARKER MYADM FAMILY MEMBER"/>
    <property type="match status" value="1"/>
</dbReference>
<dbReference type="RefSeq" id="XP_017664244.1">
    <property type="nucleotide sequence ID" value="XM_017808755.1"/>
</dbReference>
<reference evidence="12" key="1">
    <citation type="submission" date="2025-08" db="UniProtKB">
        <authorList>
            <consortium name="RefSeq"/>
        </authorList>
    </citation>
    <scope>IDENTIFICATION</scope>
</reference>
<evidence type="ECO:0000313" key="11">
    <source>
        <dbReference type="Proteomes" id="UP000504624"/>
    </source>
</evidence>
<protein>
    <submittedName>
        <fullName evidence="12">Myeloid-associated differentiation marker homolog</fullName>
    </submittedName>
</protein>
<organism evidence="11 12">
    <name type="scientific">Lepidothrix coronata</name>
    <name type="common">blue-crowned manakin</name>
    <dbReference type="NCBI Taxonomy" id="321398"/>
    <lineage>
        <taxon>Eukaryota</taxon>
        <taxon>Metazoa</taxon>
        <taxon>Chordata</taxon>
        <taxon>Craniata</taxon>
        <taxon>Vertebrata</taxon>
        <taxon>Euteleostomi</taxon>
        <taxon>Archelosauria</taxon>
        <taxon>Archosauria</taxon>
        <taxon>Dinosauria</taxon>
        <taxon>Saurischia</taxon>
        <taxon>Theropoda</taxon>
        <taxon>Coelurosauria</taxon>
        <taxon>Aves</taxon>
        <taxon>Neognathae</taxon>
        <taxon>Neoaves</taxon>
        <taxon>Telluraves</taxon>
        <taxon>Australaves</taxon>
        <taxon>Passeriformes</taxon>
        <taxon>Pipridae</taxon>
        <taxon>Lepidothrix</taxon>
    </lineage>
</organism>
<comment type="similarity">
    <text evidence="6">Belongs to the MAL family.</text>
</comment>
<evidence type="ECO:0000256" key="3">
    <source>
        <dbReference type="ARBA" id="ARBA00022737"/>
    </source>
</evidence>
<feature type="region of interest" description="Disordered" evidence="8">
    <location>
        <begin position="27"/>
        <end position="63"/>
    </location>
</feature>
<feature type="compositionally biased region" description="Pro residues" evidence="8">
    <location>
        <begin position="28"/>
        <end position="44"/>
    </location>
</feature>
<evidence type="ECO:0000256" key="9">
    <source>
        <dbReference type="SAM" id="Phobius"/>
    </source>
</evidence>
<evidence type="ECO:0000256" key="1">
    <source>
        <dbReference type="ARBA" id="ARBA00004141"/>
    </source>
</evidence>
<feature type="domain" description="MARVEL" evidence="10">
    <location>
        <begin position="268"/>
        <end position="404"/>
    </location>
</feature>
<dbReference type="PROSITE" id="PS51225">
    <property type="entry name" value="MARVEL"/>
    <property type="match status" value="2"/>
</dbReference>
<feature type="transmembrane region" description="Helical" evidence="9">
    <location>
        <begin position="378"/>
        <end position="398"/>
    </location>
</feature>
<dbReference type="PANTHER" id="PTHR17068:SF2">
    <property type="entry name" value="MYELOID-ASSOCIATED DIFFERENTIATION MARKER-LIKE"/>
    <property type="match status" value="1"/>
</dbReference>
<dbReference type="Proteomes" id="UP000504624">
    <property type="component" value="Unplaced"/>
</dbReference>
<dbReference type="InterPro" id="IPR008253">
    <property type="entry name" value="Marvel"/>
</dbReference>
<evidence type="ECO:0000259" key="10">
    <source>
        <dbReference type="PROSITE" id="PS51225"/>
    </source>
</evidence>
<dbReference type="OrthoDB" id="8737882at2759"/>
<keyword evidence="2 7" id="KW-0812">Transmembrane</keyword>
<evidence type="ECO:0000256" key="4">
    <source>
        <dbReference type="ARBA" id="ARBA00022989"/>
    </source>
</evidence>
<keyword evidence="3" id="KW-0677">Repeat</keyword>
<dbReference type="AlphaFoldDB" id="A0A6J0GRB3"/>
<feature type="domain" description="MARVEL" evidence="10">
    <location>
        <begin position="131"/>
        <end position="263"/>
    </location>
</feature>
<evidence type="ECO:0000256" key="2">
    <source>
        <dbReference type="ARBA" id="ARBA00022692"/>
    </source>
</evidence>
<feature type="transmembrane region" description="Helical" evidence="9">
    <location>
        <begin position="135"/>
        <end position="155"/>
    </location>
</feature>
<evidence type="ECO:0000256" key="8">
    <source>
        <dbReference type="SAM" id="MobiDB-lite"/>
    </source>
</evidence>
<evidence type="ECO:0000313" key="12">
    <source>
        <dbReference type="RefSeq" id="XP_017664244.1"/>
    </source>
</evidence>
<dbReference type="GeneID" id="108494344"/>
<accession>A0A6J0GRB3</accession>
<dbReference type="GO" id="GO:0016020">
    <property type="term" value="C:membrane"/>
    <property type="evidence" value="ECO:0007669"/>
    <property type="project" value="UniProtKB-SubCell"/>
</dbReference>
<comment type="subcellular location">
    <subcellularLocation>
        <location evidence="1">Membrane</location>
        <topology evidence="1">Multi-pass membrane protein</topology>
    </subcellularLocation>
</comment>
<feature type="transmembrane region" description="Helical" evidence="9">
    <location>
        <begin position="238"/>
        <end position="257"/>
    </location>
</feature>
<feature type="transmembrane region" description="Helical" evidence="9">
    <location>
        <begin position="205"/>
        <end position="226"/>
    </location>
</feature>
<keyword evidence="11" id="KW-1185">Reference proteome</keyword>